<dbReference type="EMBL" id="GG657455">
    <property type="protein sequence ID" value="OAT08755.1"/>
    <property type="molecule type" value="Genomic_DNA"/>
</dbReference>
<dbReference type="VEuPathDB" id="FungiDB:BDBG_04992"/>
<dbReference type="RefSeq" id="XP_031578451.1">
    <property type="nucleotide sequence ID" value="XM_031721930.1"/>
</dbReference>
<keyword evidence="2" id="KW-1185">Reference proteome</keyword>
<dbReference type="GeneID" id="8509594"/>
<name>A0A179UL13_BLAGS</name>
<sequence>MTPAVMLRISTVTPGAPRGPWLKNCAKTILAQTTPSWTSMGTFLKSPPADGTASQTKDAAFELPGPCTLSPLGKILFVQVSYRPNKFYKSYGLKEWHSRLHNILKGKKKALPKETPIIMSPLAFIQS</sequence>
<reference evidence="2" key="1">
    <citation type="journal article" date="2015" name="PLoS Genet.">
        <title>The dynamic genome and transcriptome of the human fungal pathogen Blastomyces and close relative Emmonsia.</title>
        <authorList>
            <person name="Munoz J.F."/>
            <person name="Gauthier G.M."/>
            <person name="Desjardins C.A."/>
            <person name="Gallo J.E."/>
            <person name="Holder J."/>
            <person name="Sullivan T.D."/>
            <person name="Marty A.J."/>
            <person name="Carmen J.C."/>
            <person name="Chen Z."/>
            <person name="Ding L."/>
            <person name="Gujja S."/>
            <person name="Magrini V."/>
            <person name="Misas E."/>
            <person name="Mitreva M."/>
            <person name="Priest M."/>
            <person name="Saif S."/>
            <person name="Whiston E.A."/>
            <person name="Young S."/>
            <person name="Zeng Q."/>
            <person name="Goldman W.E."/>
            <person name="Mardis E.R."/>
            <person name="Taylor J.W."/>
            <person name="McEwen J.G."/>
            <person name="Clay O.K."/>
            <person name="Klein B.S."/>
            <person name="Cuomo C.A."/>
        </authorList>
    </citation>
    <scope>NUCLEOTIDE SEQUENCE [LARGE SCALE GENOMIC DNA]</scope>
    <source>
        <strain evidence="2">SLH14081</strain>
    </source>
</reference>
<evidence type="ECO:0000313" key="2">
    <source>
        <dbReference type="Proteomes" id="UP000002038"/>
    </source>
</evidence>
<dbReference type="AlphaFoldDB" id="A0A179UL13"/>
<proteinExistence type="predicted"/>
<accession>A0A179UL13</accession>
<gene>
    <name evidence="1" type="ORF">BDBG_04992</name>
</gene>
<organism evidence="1 2">
    <name type="scientific">Blastomyces gilchristii (strain SLH14081)</name>
    <name type="common">Blastomyces dermatitidis</name>
    <dbReference type="NCBI Taxonomy" id="559298"/>
    <lineage>
        <taxon>Eukaryota</taxon>
        <taxon>Fungi</taxon>
        <taxon>Dikarya</taxon>
        <taxon>Ascomycota</taxon>
        <taxon>Pezizomycotina</taxon>
        <taxon>Eurotiomycetes</taxon>
        <taxon>Eurotiomycetidae</taxon>
        <taxon>Onygenales</taxon>
        <taxon>Ajellomycetaceae</taxon>
        <taxon>Blastomyces</taxon>
    </lineage>
</organism>
<protein>
    <submittedName>
        <fullName evidence="1">Uncharacterized protein</fullName>
    </submittedName>
</protein>
<evidence type="ECO:0000313" key="1">
    <source>
        <dbReference type="EMBL" id="OAT08755.1"/>
    </source>
</evidence>
<dbReference type="KEGG" id="bgh:BDBG_04992"/>
<dbReference type="Proteomes" id="UP000002038">
    <property type="component" value="Unassembled WGS sequence"/>
</dbReference>